<organism evidence="8 9">
    <name type="scientific">Candidatus Portnoybacteria bacterium CG02_land_8_20_14_3_00_45_8</name>
    <dbReference type="NCBI Taxonomy" id="1974807"/>
    <lineage>
        <taxon>Bacteria</taxon>
        <taxon>Candidatus Portnoyibacteriota</taxon>
    </lineage>
</organism>
<dbReference type="Proteomes" id="UP000229247">
    <property type="component" value="Unassembled WGS sequence"/>
</dbReference>
<keyword evidence="6" id="KW-0963">Cytoplasm</keyword>
<evidence type="ECO:0000256" key="1">
    <source>
        <dbReference type="ARBA" id="ARBA00010396"/>
    </source>
</evidence>
<dbReference type="HAMAP" id="MF_01007">
    <property type="entry name" value="16SrRNA_methyltr_H"/>
    <property type="match status" value="1"/>
</dbReference>
<evidence type="ECO:0000313" key="9">
    <source>
        <dbReference type="Proteomes" id="UP000229247"/>
    </source>
</evidence>
<feature type="binding site" evidence="6">
    <location>
        <position position="103"/>
    </location>
    <ligand>
        <name>S-adenosyl-L-methionine</name>
        <dbReference type="ChEBI" id="CHEBI:59789"/>
    </ligand>
</feature>
<dbReference type="EMBL" id="PEUE01000008">
    <property type="protein sequence ID" value="PIV38759.1"/>
    <property type="molecule type" value="Genomic_DNA"/>
</dbReference>
<dbReference type="GO" id="GO:0070475">
    <property type="term" value="P:rRNA base methylation"/>
    <property type="evidence" value="ECO:0007669"/>
    <property type="project" value="UniProtKB-UniRule"/>
</dbReference>
<dbReference type="Gene3D" id="3.40.50.150">
    <property type="entry name" value="Vaccinia Virus protein VP39"/>
    <property type="match status" value="1"/>
</dbReference>
<evidence type="ECO:0000256" key="5">
    <source>
        <dbReference type="ARBA" id="ARBA00022691"/>
    </source>
</evidence>
<dbReference type="Gene3D" id="1.10.150.170">
    <property type="entry name" value="Putative methyltransferase TM0872, insert domain"/>
    <property type="match status" value="1"/>
</dbReference>
<keyword evidence="5 6" id="KW-0949">S-adenosyl-L-methionine</keyword>
<protein>
    <recommendedName>
        <fullName evidence="6">Ribosomal RNA small subunit methyltransferase H</fullName>
        <ecNumber evidence="6">2.1.1.199</ecNumber>
    </recommendedName>
    <alternativeName>
        <fullName evidence="6">16S rRNA m(4)C1402 methyltransferase</fullName>
    </alternativeName>
    <alternativeName>
        <fullName evidence="6">rRNA (cytosine-N(4)-)-methyltransferase RsmH</fullName>
    </alternativeName>
</protein>
<evidence type="ECO:0000313" key="8">
    <source>
        <dbReference type="EMBL" id="PIV38759.1"/>
    </source>
</evidence>
<dbReference type="AlphaFoldDB" id="A0A2M7D6V5"/>
<dbReference type="InterPro" id="IPR023397">
    <property type="entry name" value="SAM-dep_MeTrfase_MraW_recog"/>
</dbReference>
<proteinExistence type="inferred from homology"/>
<dbReference type="NCBIfam" id="TIGR00006">
    <property type="entry name" value="16S rRNA (cytosine(1402)-N(4))-methyltransferase RsmH"/>
    <property type="match status" value="1"/>
</dbReference>
<feature type="binding site" evidence="6">
    <location>
        <position position="51"/>
    </location>
    <ligand>
        <name>S-adenosyl-L-methionine</name>
        <dbReference type="ChEBI" id="CHEBI:59789"/>
    </ligand>
</feature>
<keyword evidence="2 6" id="KW-0698">rRNA processing</keyword>
<dbReference type="PANTHER" id="PTHR11265">
    <property type="entry name" value="S-ADENOSYL-METHYLTRANSFERASE MRAW"/>
    <property type="match status" value="1"/>
</dbReference>
<gene>
    <name evidence="6" type="primary">rsmH</name>
    <name evidence="8" type="ORF">COS30_00365</name>
</gene>
<comment type="similarity">
    <text evidence="1 6">Belongs to the methyltransferase superfamily. RsmH family.</text>
</comment>
<feature type="binding site" evidence="6">
    <location>
        <position position="110"/>
    </location>
    <ligand>
        <name>S-adenosyl-L-methionine</name>
        <dbReference type="ChEBI" id="CHEBI:59789"/>
    </ligand>
</feature>
<keyword evidence="4 6" id="KW-0808">Transferase</keyword>
<dbReference type="PANTHER" id="PTHR11265:SF0">
    <property type="entry name" value="12S RRNA N4-METHYLCYTIDINE METHYLTRANSFERASE"/>
    <property type="match status" value="1"/>
</dbReference>
<dbReference type="InterPro" id="IPR002903">
    <property type="entry name" value="RsmH"/>
</dbReference>
<dbReference type="EC" id="2.1.1.199" evidence="6"/>
<feature type="binding site" evidence="6">
    <location>
        <begin position="31"/>
        <end position="33"/>
    </location>
    <ligand>
        <name>S-adenosyl-L-methionine</name>
        <dbReference type="ChEBI" id="CHEBI:59789"/>
    </ligand>
</feature>
<comment type="catalytic activity">
    <reaction evidence="6">
        <text>cytidine(1402) in 16S rRNA + S-adenosyl-L-methionine = N(4)-methylcytidine(1402) in 16S rRNA + S-adenosyl-L-homocysteine + H(+)</text>
        <dbReference type="Rhea" id="RHEA:42928"/>
        <dbReference type="Rhea" id="RHEA-COMP:10286"/>
        <dbReference type="Rhea" id="RHEA-COMP:10287"/>
        <dbReference type="ChEBI" id="CHEBI:15378"/>
        <dbReference type="ChEBI" id="CHEBI:57856"/>
        <dbReference type="ChEBI" id="CHEBI:59789"/>
        <dbReference type="ChEBI" id="CHEBI:74506"/>
        <dbReference type="ChEBI" id="CHEBI:82748"/>
        <dbReference type="EC" id="2.1.1.199"/>
    </reaction>
</comment>
<evidence type="ECO:0000256" key="4">
    <source>
        <dbReference type="ARBA" id="ARBA00022679"/>
    </source>
</evidence>
<dbReference type="Pfam" id="PF01795">
    <property type="entry name" value="Methyltransf_5"/>
    <property type="match status" value="1"/>
</dbReference>
<dbReference type="SUPFAM" id="SSF53335">
    <property type="entry name" value="S-adenosyl-L-methionine-dependent methyltransferases"/>
    <property type="match status" value="1"/>
</dbReference>
<evidence type="ECO:0000256" key="3">
    <source>
        <dbReference type="ARBA" id="ARBA00022603"/>
    </source>
</evidence>
<feature type="region of interest" description="Disordered" evidence="7">
    <location>
        <begin position="274"/>
        <end position="301"/>
    </location>
</feature>
<dbReference type="GO" id="GO:0005737">
    <property type="term" value="C:cytoplasm"/>
    <property type="evidence" value="ECO:0007669"/>
    <property type="project" value="UniProtKB-SubCell"/>
</dbReference>
<evidence type="ECO:0000256" key="2">
    <source>
        <dbReference type="ARBA" id="ARBA00022552"/>
    </source>
</evidence>
<feature type="binding site" evidence="6">
    <location>
        <position position="82"/>
    </location>
    <ligand>
        <name>S-adenosyl-L-methionine</name>
        <dbReference type="ChEBI" id="CHEBI:59789"/>
    </ligand>
</feature>
<comment type="function">
    <text evidence="6">Specifically methylates the N4 position of cytidine in position 1402 (C1402) of 16S rRNA.</text>
</comment>
<evidence type="ECO:0000256" key="6">
    <source>
        <dbReference type="HAMAP-Rule" id="MF_01007"/>
    </source>
</evidence>
<reference evidence="9" key="1">
    <citation type="submission" date="2017-09" db="EMBL/GenBank/DDBJ databases">
        <title>Depth-based differentiation of microbial function through sediment-hosted aquifers and enrichment of novel symbionts in the deep terrestrial subsurface.</title>
        <authorList>
            <person name="Probst A.J."/>
            <person name="Ladd B."/>
            <person name="Jarett J.K."/>
            <person name="Geller-Mcgrath D.E."/>
            <person name="Sieber C.M.K."/>
            <person name="Emerson J.B."/>
            <person name="Anantharaman K."/>
            <person name="Thomas B.C."/>
            <person name="Malmstrom R."/>
            <person name="Stieglmeier M."/>
            <person name="Klingl A."/>
            <person name="Woyke T."/>
            <person name="Ryan C.M."/>
            <person name="Banfield J.F."/>
        </authorList>
    </citation>
    <scope>NUCLEOTIDE SEQUENCE [LARGE SCALE GENOMIC DNA]</scope>
</reference>
<dbReference type="PIRSF" id="PIRSF004486">
    <property type="entry name" value="MraW"/>
    <property type="match status" value="1"/>
</dbReference>
<accession>A0A2M7D6V5</accession>
<feature type="compositionally biased region" description="Polar residues" evidence="7">
    <location>
        <begin position="278"/>
        <end position="287"/>
    </location>
</feature>
<comment type="subcellular location">
    <subcellularLocation>
        <location evidence="6">Cytoplasm</location>
    </subcellularLocation>
</comment>
<name>A0A2M7D6V5_9BACT</name>
<dbReference type="SUPFAM" id="SSF81799">
    <property type="entry name" value="Putative methyltransferase TM0872, insert domain"/>
    <property type="match status" value="1"/>
</dbReference>
<sequence length="301" mass="33414">MVHISVLQKEIIQYLSPRPGDNFIDGTCGGAGHTLDILKNIGEEGKILALDLDSHALASAQERVAAAGGSRQNQIVFVNENFARVAQVVEANNFRPVKGILVDLGMSSDQLEGSGRGFSFLRDEPLDMRFSIKQDLTAAAIVNQWSGQDIEEILRAYGEERFARRISQQIINSRRLKTILTTQELVRVIARAVPARWQHARIHFATRTFQALRIAVNDELGNLKNFLPQAVDVLEPGGRLAVISFHSLEDRIVKRFFQEKAGAGQLEILTKRPITPGDQEQQLNPRSRSAKLRVAAKLPAP</sequence>
<dbReference type="InterPro" id="IPR029063">
    <property type="entry name" value="SAM-dependent_MTases_sf"/>
</dbReference>
<comment type="caution">
    <text evidence="8">The sequence shown here is derived from an EMBL/GenBank/DDBJ whole genome shotgun (WGS) entry which is preliminary data.</text>
</comment>
<evidence type="ECO:0000256" key="7">
    <source>
        <dbReference type="SAM" id="MobiDB-lite"/>
    </source>
</evidence>
<keyword evidence="3 6" id="KW-0489">Methyltransferase</keyword>
<dbReference type="GO" id="GO:0071424">
    <property type="term" value="F:rRNA (cytosine-N4-)-methyltransferase activity"/>
    <property type="evidence" value="ECO:0007669"/>
    <property type="project" value="UniProtKB-UniRule"/>
</dbReference>